<gene>
    <name evidence="2" type="ORF">ISF26_10915</name>
</gene>
<dbReference type="Pfam" id="PF01839">
    <property type="entry name" value="FG-GAP"/>
    <property type="match status" value="1"/>
</dbReference>
<proteinExistence type="predicted"/>
<dbReference type="PANTHER" id="PTHR46580:SF2">
    <property type="entry name" value="MAM DOMAIN-CONTAINING PROTEIN"/>
    <property type="match status" value="1"/>
</dbReference>
<keyword evidence="1" id="KW-0732">Signal</keyword>
<protein>
    <submittedName>
        <fullName evidence="2">VCBS repeat-containing protein</fullName>
    </submittedName>
</protein>
<reference evidence="2 3" key="1">
    <citation type="journal article" date="2021" name="Genome Biol. Evol.">
        <title>Complete Genome Sequencing of a Novel Gloeobacter Species from a Waterfall Cave in Mexico.</title>
        <authorList>
            <person name="Saw J.H."/>
            <person name="Cardona T."/>
            <person name="Montejano G."/>
        </authorList>
    </citation>
    <scope>NUCLEOTIDE SEQUENCE [LARGE SCALE GENOMIC DNA]</scope>
    <source>
        <strain evidence="2">MG652769</strain>
    </source>
</reference>
<organism evidence="2 3">
    <name type="scientific">Gloeobacter morelensis MG652769</name>
    <dbReference type="NCBI Taxonomy" id="2781736"/>
    <lineage>
        <taxon>Bacteria</taxon>
        <taxon>Bacillati</taxon>
        <taxon>Cyanobacteriota</taxon>
        <taxon>Cyanophyceae</taxon>
        <taxon>Gloeobacterales</taxon>
        <taxon>Gloeobacteraceae</taxon>
        <taxon>Gloeobacter</taxon>
        <taxon>Gloeobacter morelensis</taxon>
    </lineage>
</organism>
<keyword evidence="3" id="KW-1185">Reference proteome</keyword>
<dbReference type="EMBL" id="CP063845">
    <property type="protein sequence ID" value="UFP96682.1"/>
    <property type="molecule type" value="Genomic_DNA"/>
</dbReference>
<dbReference type="InterPro" id="IPR013517">
    <property type="entry name" value="FG-GAP"/>
</dbReference>
<dbReference type="RefSeq" id="WP_230843972.1">
    <property type="nucleotide sequence ID" value="NZ_CP063845.1"/>
</dbReference>
<dbReference type="SUPFAM" id="SSF69318">
    <property type="entry name" value="Integrin alpha N-terminal domain"/>
    <property type="match status" value="1"/>
</dbReference>
<evidence type="ECO:0000256" key="1">
    <source>
        <dbReference type="ARBA" id="ARBA00022729"/>
    </source>
</evidence>
<accession>A0ABY3PT56</accession>
<dbReference type="InterPro" id="IPR028994">
    <property type="entry name" value="Integrin_alpha_N"/>
</dbReference>
<dbReference type="PANTHER" id="PTHR46580">
    <property type="entry name" value="SENSOR KINASE-RELATED"/>
    <property type="match status" value="1"/>
</dbReference>
<dbReference type="Proteomes" id="UP001054846">
    <property type="component" value="Chromosome"/>
</dbReference>
<sequence>MIFQRAFAASRPRGRSALHRLGLGLLAASGLCAALVVFSTSAPAQAPACARTDFNCDGKPDVVWRNFGTGADAGKNLVWYMDGLTYLSAVSLPAQTDLNWQIGGTGDFTADGKTDIVWRDFGSGLNYVWSLEDDDDDDDNRYGRGFTDDDDDDDDFEQIPLPVESDLDWQIVAVDNFGDSARPDILWQNTATGEVRVWYMNGAVRVSSTILGAESDLNWRIVGAGDFNGDAKPDILWRNYGSGSEAGTHRVWYLDGTTFTESATFSPVSNLDWEIVGVGDYGKLQSGSIPQVIAGQDGQTDIVWRNKVTGESALWLMNGITFNLTGYLPQVVNVASLNAANGLPSTTQIQGTPSPWSAITK</sequence>
<evidence type="ECO:0000313" key="3">
    <source>
        <dbReference type="Proteomes" id="UP001054846"/>
    </source>
</evidence>
<name>A0ABY3PT56_9CYAN</name>
<evidence type="ECO:0000313" key="2">
    <source>
        <dbReference type="EMBL" id="UFP96682.1"/>
    </source>
</evidence>